<evidence type="ECO:0000256" key="1">
    <source>
        <dbReference type="PROSITE-ProRule" id="PRU00723"/>
    </source>
</evidence>
<dbReference type="InterPro" id="IPR016187">
    <property type="entry name" value="CTDL_fold"/>
</dbReference>
<dbReference type="SUPFAM" id="SSF56436">
    <property type="entry name" value="C-type lectin-like"/>
    <property type="match status" value="1"/>
</dbReference>
<dbReference type="PROSITE" id="PS50103">
    <property type="entry name" value="ZF_C3H1"/>
    <property type="match status" value="1"/>
</dbReference>
<evidence type="ECO:0000256" key="2">
    <source>
        <dbReference type="SAM" id="MobiDB-lite"/>
    </source>
</evidence>
<reference evidence="4 5" key="1">
    <citation type="submission" date="2019-07" db="EMBL/GenBank/DDBJ databases">
        <title>Draft genome assembly of a fouling barnacle, Amphibalanus amphitrite (Darwin, 1854): The first reference genome for Thecostraca.</title>
        <authorList>
            <person name="Kim W."/>
        </authorList>
    </citation>
    <scope>NUCLEOTIDE SEQUENCE [LARGE SCALE GENOMIC DNA]</scope>
    <source>
        <strain evidence="4">SNU_AA5</strain>
        <tissue evidence="4">Soma without cirri and trophi</tissue>
    </source>
</reference>
<accession>A0A6A4WQP7</accession>
<evidence type="ECO:0000259" key="3">
    <source>
        <dbReference type="PROSITE" id="PS50103"/>
    </source>
</evidence>
<evidence type="ECO:0000313" key="4">
    <source>
        <dbReference type="EMBL" id="KAF0309105.1"/>
    </source>
</evidence>
<feature type="region of interest" description="Disordered" evidence="2">
    <location>
        <begin position="1"/>
        <end position="51"/>
    </location>
</feature>
<feature type="zinc finger region" description="C3H1-type" evidence="1">
    <location>
        <begin position="71"/>
        <end position="93"/>
    </location>
</feature>
<evidence type="ECO:0000313" key="5">
    <source>
        <dbReference type="Proteomes" id="UP000440578"/>
    </source>
</evidence>
<feature type="domain" description="C3H1-type" evidence="3">
    <location>
        <begin position="71"/>
        <end position="93"/>
    </location>
</feature>
<dbReference type="InterPro" id="IPR000571">
    <property type="entry name" value="Znf_CCCH"/>
</dbReference>
<name>A0A6A4WQP7_AMPAM</name>
<protein>
    <recommendedName>
        <fullName evidence="3">C3H1-type domain-containing protein</fullName>
    </recommendedName>
</protein>
<dbReference type="InterPro" id="IPR016186">
    <property type="entry name" value="C-type_lectin-like/link_sf"/>
</dbReference>
<feature type="compositionally biased region" description="Basic and acidic residues" evidence="2">
    <location>
        <begin position="12"/>
        <end position="37"/>
    </location>
</feature>
<dbReference type="Proteomes" id="UP000440578">
    <property type="component" value="Unassembled WGS sequence"/>
</dbReference>
<organism evidence="4 5">
    <name type="scientific">Amphibalanus amphitrite</name>
    <name type="common">Striped barnacle</name>
    <name type="synonym">Balanus amphitrite</name>
    <dbReference type="NCBI Taxonomy" id="1232801"/>
    <lineage>
        <taxon>Eukaryota</taxon>
        <taxon>Metazoa</taxon>
        <taxon>Ecdysozoa</taxon>
        <taxon>Arthropoda</taxon>
        <taxon>Crustacea</taxon>
        <taxon>Multicrustacea</taxon>
        <taxon>Cirripedia</taxon>
        <taxon>Thoracica</taxon>
        <taxon>Thoracicalcarea</taxon>
        <taxon>Balanomorpha</taxon>
        <taxon>Balanoidea</taxon>
        <taxon>Balanidae</taxon>
        <taxon>Amphibalaninae</taxon>
        <taxon>Amphibalanus</taxon>
    </lineage>
</organism>
<comment type="caution">
    <text evidence="4">The sequence shown here is derived from an EMBL/GenBank/DDBJ whole genome shotgun (WGS) entry which is preliminary data.</text>
</comment>
<keyword evidence="5" id="KW-1185">Reference proteome</keyword>
<dbReference type="CDD" id="cd00037">
    <property type="entry name" value="CLECT"/>
    <property type="match status" value="1"/>
</dbReference>
<dbReference type="EMBL" id="VIIS01000433">
    <property type="protein sequence ID" value="KAF0309105.1"/>
    <property type="molecule type" value="Genomic_DNA"/>
</dbReference>
<proteinExistence type="predicted"/>
<keyword evidence="1" id="KW-0863">Zinc-finger</keyword>
<dbReference type="OrthoDB" id="6363220at2759"/>
<sequence length="360" mass="39481">MATTQAAYVQEAARKSDSHADRSPRDVPGPRDVRGPRDVPGPADVTMPSVCRRHNSRPGGCNDSDCRRLHVCRLFLANICRHGVGCRNGHTLTTVHNQTVLGLHNLENAEEVVNFQRLRRALQHSDELDESVYIKNLEVCYRHSWGHCEQLDCNRVHICSPAVRILSAESEIDCGLLCEGATPEECSGFIYEPDDGTCRLFSGYCRGPAVVSFQLNTKRFWARPACTVNTSEPCACPAGFSRCAGRCLKKLDHKVNYTEAESQCAALGAHLAVPRSNEENQCAKSIAGNSSILSAESEIDCGLLCEGATPEECSGFIYGPDDGSCRLFSGDCRGPAVVSSQQTTERYMARYHTCPGKMQY</sequence>
<keyword evidence="1" id="KW-0862">Zinc</keyword>
<gene>
    <name evidence="4" type="ORF">FJT64_019707</name>
</gene>
<dbReference type="Gene3D" id="3.10.100.10">
    <property type="entry name" value="Mannose-Binding Protein A, subunit A"/>
    <property type="match status" value="1"/>
</dbReference>
<dbReference type="AlphaFoldDB" id="A0A6A4WQP7"/>
<dbReference type="GO" id="GO:0008270">
    <property type="term" value="F:zinc ion binding"/>
    <property type="evidence" value="ECO:0007669"/>
    <property type="project" value="UniProtKB-KW"/>
</dbReference>
<keyword evidence="1" id="KW-0479">Metal-binding</keyword>